<sequence length="599" mass="63820">MLFVSLPPPLSRALLLAGYFTLSWAQLALPTWRKANITTSAAARTAFARAALQETIVHIGANGQFPDAADYVVPAIFYSQLAAFDAATGSQQYRDSLVQYFQNATMIHANFSNSDVSPPILLHDTLNYGYAAVQAYVTYKDPVFLEYAIGVWNISNQYTLSQADIDAGRQKSGLKNFDLAQTCHGKTMAGGTFGITAVSDPSIDALPTGHFAILSALLASSTSEPRYLAAAQLSTAFMLSHWLNPQNVMLDYMSGRSNDSCSTDASLQPYDSGMAIEALAILIDITHDPAYQRSLNTLIEAATTSTVWQGANGVIANRAHSNTGDLFLVRGLSAAYSRNVTTPPLKEYIKAYLAVQYNAVLDLARSSGPDNNNYGLWIGPAATSFASFVQTAALGVLVAGIGLHNETQAEPPSCPVILSTAMTGGGGGSTPSLASPTSISSTTTASAPHHGSRIGAVAGVTVAAIFVVALLCAGCMFWIRRRQWQRQQRNSDALSVSPSIDAPPTSMTTISPFTSPVSQTSFNGLPTTPVTVSRHWKPPSQSMSDRSRTDDTSISIAAPVQPVPRPALASDDHVRTMQSRPQTMFYDNEAPPMYPGTGL</sequence>
<evidence type="ECO:0000313" key="3">
    <source>
        <dbReference type="EMBL" id="KAF7316056.1"/>
    </source>
</evidence>
<dbReference type="GO" id="GO:0005975">
    <property type="term" value="P:carbohydrate metabolic process"/>
    <property type="evidence" value="ECO:0007669"/>
    <property type="project" value="InterPro"/>
</dbReference>
<name>A0A8H6TET8_9AGAR</name>
<dbReference type="InterPro" id="IPR005198">
    <property type="entry name" value="Glyco_hydro_76"/>
</dbReference>
<dbReference type="GO" id="GO:0016787">
    <property type="term" value="F:hydrolase activity"/>
    <property type="evidence" value="ECO:0007669"/>
    <property type="project" value="UniProtKB-KW"/>
</dbReference>
<proteinExistence type="predicted"/>
<dbReference type="Gene3D" id="1.50.10.20">
    <property type="match status" value="1"/>
</dbReference>
<dbReference type="RefSeq" id="XP_037226079.1">
    <property type="nucleotide sequence ID" value="XM_037358169.1"/>
</dbReference>
<feature type="region of interest" description="Disordered" evidence="1">
    <location>
        <begin position="580"/>
        <end position="599"/>
    </location>
</feature>
<feature type="region of interest" description="Disordered" evidence="1">
    <location>
        <begin position="488"/>
        <end position="551"/>
    </location>
</feature>
<dbReference type="EMBL" id="JACAZF010000001">
    <property type="protein sequence ID" value="KAF7316056.1"/>
    <property type="molecule type" value="Genomic_DNA"/>
</dbReference>
<feature type="compositionally biased region" description="Polar residues" evidence="1">
    <location>
        <begin position="505"/>
        <end position="531"/>
    </location>
</feature>
<dbReference type="AlphaFoldDB" id="A0A8H6TET8"/>
<keyword evidence="2" id="KW-1133">Transmembrane helix</keyword>
<dbReference type="InterPro" id="IPR008928">
    <property type="entry name" value="6-hairpin_glycosidase_sf"/>
</dbReference>
<comment type="caution">
    <text evidence="3">The sequence shown here is derived from an EMBL/GenBank/DDBJ whole genome shotgun (WGS) entry which is preliminary data.</text>
</comment>
<dbReference type="OrthoDB" id="3068171at2759"/>
<feature type="compositionally biased region" description="Low complexity" evidence="1">
    <location>
        <begin position="430"/>
        <end position="450"/>
    </location>
</feature>
<gene>
    <name evidence="3" type="ORF">MIND_00123300</name>
</gene>
<feature type="region of interest" description="Disordered" evidence="1">
    <location>
        <begin position="427"/>
        <end position="450"/>
    </location>
</feature>
<evidence type="ECO:0000313" key="4">
    <source>
        <dbReference type="Proteomes" id="UP000636479"/>
    </source>
</evidence>
<dbReference type="GeneID" id="59340685"/>
<keyword evidence="3" id="KW-0378">Hydrolase</keyword>
<dbReference type="Pfam" id="PF03663">
    <property type="entry name" value="Glyco_hydro_76"/>
    <property type="match status" value="1"/>
</dbReference>
<keyword evidence="2" id="KW-0812">Transmembrane</keyword>
<organism evidence="3 4">
    <name type="scientific">Mycena indigotica</name>
    <dbReference type="NCBI Taxonomy" id="2126181"/>
    <lineage>
        <taxon>Eukaryota</taxon>
        <taxon>Fungi</taxon>
        <taxon>Dikarya</taxon>
        <taxon>Basidiomycota</taxon>
        <taxon>Agaricomycotina</taxon>
        <taxon>Agaricomycetes</taxon>
        <taxon>Agaricomycetidae</taxon>
        <taxon>Agaricales</taxon>
        <taxon>Marasmiineae</taxon>
        <taxon>Mycenaceae</taxon>
        <taxon>Mycena</taxon>
    </lineage>
</organism>
<evidence type="ECO:0000256" key="1">
    <source>
        <dbReference type="SAM" id="MobiDB-lite"/>
    </source>
</evidence>
<keyword evidence="4" id="KW-1185">Reference proteome</keyword>
<keyword evidence="2" id="KW-0472">Membrane</keyword>
<accession>A0A8H6TET8</accession>
<dbReference type="SUPFAM" id="SSF48208">
    <property type="entry name" value="Six-hairpin glycosidases"/>
    <property type="match status" value="1"/>
</dbReference>
<protein>
    <submittedName>
        <fullName evidence="3">Glycoside hydrolase family 76 protein</fullName>
    </submittedName>
</protein>
<reference evidence="3" key="1">
    <citation type="submission" date="2020-05" db="EMBL/GenBank/DDBJ databases">
        <title>Mycena genomes resolve the evolution of fungal bioluminescence.</title>
        <authorList>
            <person name="Tsai I.J."/>
        </authorList>
    </citation>
    <scope>NUCLEOTIDE SEQUENCE</scope>
    <source>
        <strain evidence="3">171206Taipei</strain>
    </source>
</reference>
<dbReference type="Proteomes" id="UP000636479">
    <property type="component" value="Unassembled WGS sequence"/>
</dbReference>
<evidence type="ECO:0000256" key="2">
    <source>
        <dbReference type="SAM" id="Phobius"/>
    </source>
</evidence>
<feature type="transmembrane region" description="Helical" evidence="2">
    <location>
        <begin position="454"/>
        <end position="479"/>
    </location>
</feature>